<dbReference type="EC" id="5.1.3.3" evidence="7 14"/>
<dbReference type="PANTHER" id="PTHR10091">
    <property type="entry name" value="ALDOSE-1-EPIMERASE"/>
    <property type="match status" value="1"/>
</dbReference>
<dbReference type="InterPro" id="IPR008183">
    <property type="entry name" value="Aldose_1/G6P_1-epimerase"/>
</dbReference>
<dbReference type="STRING" id="1349421.OI18_00620"/>
<comment type="catalytic activity">
    <reaction evidence="1 14">
        <text>alpha-D-glucose = beta-D-glucose</text>
        <dbReference type="Rhea" id="RHEA:10264"/>
        <dbReference type="ChEBI" id="CHEBI:15903"/>
        <dbReference type="ChEBI" id="CHEBI:17925"/>
        <dbReference type="EC" id="5.1.3.3"/>
    </reaction>
</comment>
<organism evidence="18 19">
    <name type="scientific">Flavihumibacter solisilvae</name>
    <dbReference type="NCBI Taxonomy" id="1349421"/>
    <lineage>
        <taxon>Bacteria</taxon>
        <taxon>Pseudomonadati</taxon>
        <taxon>Bacteroidota</taxon>
        <taxon>Chitinophagia</taxon>
        <taxon>Chitinophagales</taxon>
        <taxon>Chitinophagaceae</taxon>
        <taxon>Flavihumibacter</taxon>
    </lineage>
</organism>
<evidence type="ECO:0000256" key="17">
    <source>
        <dbReference type="PIRSR" id="PIRSR005096-3"/>
    </source>
</evidence>
<dbReference type="InterPro" id="IPR018052">
    <property type="entry name" value="Ald1_epimerase_CS"/>
</dbReference>
<protein>
    <recommendedName>
        <fullName evidence="8 14">Aldose 1-epimerase</fullName>
        <ecNumber evidence="7 14">5.1.3.3</ecNumber>
    </recommendedName>
</protein>
<dbReference type="InterPro" id="IPR047215">
    <property type="entry name" value="Galactose_mutarotase-like"/>
</dbReference>
<dbReference type="GO" id="GO:0005737">
    <property type="term" value="C:cytoplasm"/>
    <property type="evidence" value="ECO:0007669"/>
    <property type="project" value="UniProtKB-SubCell"/>
</dbReference>
<name>A0A0C1IPY9_9BACT</name>
<evidence type="ECO:0000256" key="1">
    <source>
        <dbReference type="ARBA" id="ARBA00001614"/>
    </source>
</evidence>
<dbReference type="PANTHER" id="PTHR10091:SF0">
    <property type="entry name" value="GALACTOSE MUTAROTASE"/>
    <property type="match status" value="1"/>
</dbReference>
<dbReference type="GO" id="GO:0006006">
    <property type="term" value="P:glucose metabolic process"/>
    <property type="evidence" value="ECO:0007669"/>
    <property type="project" value="TreeGrafter"/>
</dbReference>
<feature type="active site" description="Proton donor" evidence="15">
    <location>
        <position position="213"/>
    </location>
</feature>
<accession>A0A0C1IPY9</accession>
<dbReference type="GO" id="GO:0030246">
    <property type="term" value="F:carbohydrate binding"/>
    <property type="evidence" value="ECO:0007669"/>
    <property type="project" value="InterPro"/>
</dbReference>
<dbReference type="PROSITE" id="PS51257">
    <property type="entry name" value="PROKAR_LIPOPROTEIN"/>
    <property type="match status" value="1"/>
</dbReference>
<evidence type="ECO:0000256" key="15">
    <source>
        <dbReference type="PIRSR" id="PIRSR005096-1"/>
    </source>
</evidence>
<keyword evidence="11" id="KW-0106">Calcium</keyword>
<feature type="binding site" evidence="17">
    <location>
        <begin position="213"/>
        <end position="215"/>
    </location>
    <ligand>
        <name>beta-D-galactose</name>
        <dbReference type="ChEBI" id="CHEBI:27667"/>
    </ligand>
</feature>
<dbReference type="NCBIfam" id="NF008277">
    <property type="entry name" value="PRK11055.1"/>
    <property type="match status" value="1"/>
</dbReference>
<dbReference type="RefSeq" id="WP_039136120.1">
    <property type="nucleotide sequence ID" value="NZ_JSVC01000001.1"/>
</dbReference>
<evidence type="ECO:0000256" key="10">
    <source>
        <dbReference type="ARBA" id="ARBA00022553"/>
    </source>
</evidence>
<sequence>MATKLITAMVTVGVLAATTISCSNEEKKEYTEKMKAGITRNDWGHANGQPVSLYTLTNKNGTTVKITNYGGIVTSFVTRDKNDSMSSIVVGFDSLSPYLQSPPYFGAIIGRYGNRIGKARFDLDGKEYKLAANNDVNHLHGGIKGFDKVIWEVVPPLDSVPSITLNYLSRDGEEGYPGNLQVKVKYTLTDNDELSIVYDAETDKATPVNLTNHSYFNLTGDVRETILNHKLQIDADGYTPVDKGLITTGEIRNVKGTAFDFTEPRSIGSRIDSVEGGYDHNWVLNNSGGGLRKVATLSDDKSGRSLEVYTTEPGLQFYTGNFLNGKFTNHTGTPANFRTALCLETQHYPDSPNKKEFPSTILQPGAKYHTETVYKVNVAK</sequence>
<dbReference type="Gene3D" id="2.70.98.10">
    <property type="match status" value="1"/>
</dbReference>
<dbReference type="InterPro" id="IPR014718">
    <property type="entry name" value="GH-type_carb-bd"/>
</dbReference>
<evidence type="ECO:0000313" key="18">
    <source>
        <dbReference type="EMBL" id="KIC96300.1"/>
    </source>
</evidence>
<comment type="similarity">
    <text evidence="5 14">Belongs to the aldose epimerase family.</text>
</comment>
<dbReference type="PROSITE" id="PS00545">
    <property type="entry name" value="ALDOSE_1_EPIMERASE"/>
    <property type="match status" value="1"/>
</dbReference>
<evidence type="ECO:0000256" key="2">
    <source>
        <dbReference type="ARBA" id="ARBA00001913"/>
    </source>
</evidence>
<dbReference type="GO" id="GO:0004034">
    <property type="term" value="F:aldose 1-epimerase activity"/>
    <property type="evidence" value="ECO:0007669"/>
    <property type="project" value="UniProtKB-EC"/>
</dbReference>
<dbReference type="EMBL" id="JSVC01000001">
    <property type="protein sequence ID" value="KIC96300.1"/>
    <property type="molecule type" value="Genomic_DNA"/>
</dbReference>
<evidence type="ECO:0000256" key="9">
    <source>
        <dbReference type="ARBA" id="ARBA00022490"/>
    </source>
</evidence>
<evidence type="ECO:0000256" key="6">
    <source>
        <dbReference type="ARBA" id="ARBA00011245"/>
    </source>
</evidence>
<feature type="binding site" evidence="16">
    <location>
        <position position="279"/>
    </location>
    <ligand>
        <name>beta-D-galactose</name>
        <dbReference type="ChEBI" id="CHEBI:27667"/>
    </ligand>
</feature>
<evidence type="ECO:0000256" key="5">
    <source>
        <dbReference type="ARBA" id="ARBA00006206"/>
    </source>
</evidence>
<dbReference type="GO" id="GO:0033499">
    <property type="term" value="P:galactose catabolic process via UDP-galactose, Leloir pathway"/>
    <property type="evidence" value="ECO:0007669"/>
    <property type="project" value="TreeGrafter"/>
</dbReference>
<dbReference type="Proteomes" id="UP000031408">
    <property type="component" value="Unassembled WGS sequence"/>
</dbReference>
<dbReference type="CDD" id="cd09019">
    <property type="entry name" value="galactose_mutarotase_like"/>
    <property type="match status" value="1"/>
</dbReference>
<evidence type="ECO:0000256" key="7">
    <source>
        <dbReference type="ARBA" id="ARBA00013185"/>
    </source>
</evidence>
<evidence type="ECO:0000256" key="12">
    <source>
        <dbReference type="ARBA" id="ARBA00023235"/>
    </source>
</evidence>
<dbReference type="InterPro" id="IPR011013">
    <property type="entry name" value="Gal_mutarotase_sf_dom"/>
</dbReference>
<dbReference type="OrthoDB" id="9779408at2"/>
<gene>
    <name evidence="18" type="ORF">OI18_00620</name>
</gene>
<dbReference type="AlphaFoldDB" id="A0A0C1IPY9"/>
<reference evidence="18 19" key="1">
    <citation type="submission" date="2014-11" db="EMBL/GenBank/DDBJ databases">
        <title>Genome sequence of Flavihumibacter solisilvae 3-3.</title>
        <authorList>
            <person name="Zhou G."/>
            <person name="Li M."/>
            <person name="Wang G."/>
        </authorList>
    </citation>
    <scope>NUCLEOTIDE SEQUENCE [LARGE SCALE GENOMIC DNA]</scope>
    <source>
        <strain evidence="18 19">3-3</strain>
    </source>
</reference>
<keyword evidence="10" id="KW-0597">Phosphoprotein</keyword>
<keyword evidence="13 14" id="KW-0119">Carbohydrate metabolism</keyword>
<evidence type="ECO:0000256" key="4">
    <source>
        <dbReference type="ARBA" id="ARBA00005028"/>
    </source>
</evidence>
<comment type="pathway">
    <text evidence="4 14">Carbohydrate metabolism; hexose metabolism.</text>
</comment>
<dbReference type="FunFam" id="2.70.98.10:FF:000003">
    <property type="entry name" value="Aldose 1-epimerase"/>
    <property type="match status" value="1"/>
</dbReference>
<comment type="cofactor">
    <cofactor evidence="2">
        <name>Ca(2+)</name>
        <dbReference type="ChEBI" id="CHEBI:29108"/>
    </cofactor>
</comment>
<feature type="binding site" evidence="17">
    <location>
        <begin position="114"/>
        <end position="115"/>
    </location>
    <ligand>
        <name>beta-D-galactose</name>
        <dbReference type="ChEBI" id="CHEBI:27667"/>
    </ligand>
</feature>
<comment type="subcellular location">
    <subcellularLocation>
        <location evidence="3">Cytoplasm</location>
    </subcellularLocation>
</comment>
<evidence type="ECO:0000256" key="16">
    <source>
        <dbReference type="PIRSR" id="PIRSR005096-2"/>
    </source>
</evidence>
<evidence type="ECO:0000256" key="11">
    <source>
        <dbReference type="ARBA" id="ARBA00022837"/>
    </source>
</evidence>
<comment type="subunit">
    <text evidence="6">Monomer.</text>
</comment>
<evidence type="ECO:0000256" key="8">
    <source>
        <dbReference type="ARBA" id="ARBA00014165"/>
    </source>
</evidence>
<keyword evidence="9" id="KW-0963">Cytoplasm</keyword>
<dbReference type="PIRSF" id="PIRSF005096">
    <property type="entry name" value="GALM"/>
    <property type="match status" value="1"/>
</dbReference>
<proteinExistence type="inferred from homology"/>
<evidence type="ECO:0000256" key="3">
    <source>
        <dbReference type="ARBA" id="ARBA00004496"/>
    </source>
</evidence>
<dbReference type="UniPathway" id="UPA00242"/>
<evidence type="ECO:0000256" key="13">
    <source>
        <dbReference type="ARBA" id="ARBA00023277"/>
    </source>
</evidence>
<feature type="active site" description="Proton acceptor" evidence="15">
    <location>
        <position position="344"/>
    </location>
</feature>
<dbReference type="SUPFAM" id="SSF74650">
    <property type="entry name" value="Galactose mutarotase-like"/>
    <property type="match status" value="1"/>
</dbReference>
<evidence type="ECO:0000256" key="14">
    <source>
        <dbReference type="PIRNR" id="PIRNR005096"/>
    </source>
</evidence>
<keyword evidence="19" id="KW-1185">Reference proteome</keyword>
<comment type="caution">
    <text evidence="18">The sequence shown here is derived from an EMBL/GenBank/DDBJ whole genome shotgun (WGS) entry which is preliminary data.</text>
</comment>
<keyword evidence="12 14" id="KW-0413">Isomerase</keyword>
<dbReference type="InterPro" id="IPR015443">
    <property type="entry name" value="Aldose_1-epimerase"/>
</dbReference>
<dbReference type="Pfam" id="PF01263">
    <property type="entry name" value="Aldose_epim"/>
    <property type="match status" value="1"/>
</dbReference>
<evidence type="ECO:0000313" key="19">
    <source>
        <dbReference type="Proteomes" id="UP000031408"/>
    </source>
</evidence>